<evidence type="ECO:0000313" key="15">
    <source>
        <dbReference type="EMBL" id="GAA0284191.1"/>
    </source>
</evidence>
<organism evidence="15 16">
    <name type="scientific">Cryptosporangium japonicum</name>
    <dbReference type="NCBI Taxonomy" id="80872"/>
    <lineage>
        <taxon>Bacteria</taxon>
        <taxon>Bacillati</taxon>
        <taxon>Actinomycetota</taxon>
        <taxon>Actinomycetes</taxon>
        <taxon>Cryptosporangiales</taxon>
        <taxon>Cryptosporangiaceae</taxon>
        <taxon>Cryptosporangium</taxon>
    </lineage>
</organism>
<dbReference type="SMART" id="SM00387">
    <property type="entry name" value="HATPase_c"/>
    <property type="match status" value="1"/>
</dbReference>
<comment type="catalytic activity">
    <reaction evidence="1">
        <text>ATP + protein L-histidine = ADP + protein N-phospho-L-histidine.</text>
        <dbReference type="EC" id="2.7.13.3"/>
    </reaction>
</comment>
<dbReference type="RefSeq" id="WP_344654674.1">
    <property type="nucleotide sequence ID" value="NZ_BAAAGX010000046.1"/>
</dbReference>
<keyword evidence="6 12" id="KW-0812">Transmembrane</keyword>
<dbReference type="PRINTS" id="PR00344">
    <property type="entry name" value="BCTRLSENSOR"/>
</dbReference>
<dbReference type="SMART" id="SM00304">
    <property type="entry name" value="HAMP"/>
    <property type="match status" value="1"/>
</dbReference>
<dbReference type="SUPFAM" id="SSF55874">
    <property type="entry name" value="ATPase domain of HSP90 chaperone/DNA topoisomerase II/histidine kinase"/>
    <property type="match status" value="1"/>
</dbReference>
<dbReference type="InterPro" id="IPR004358">
    <property type="entry name" value="Sig_transdc_His_kin-like_C"/>
</dbReference>
<dbReference type="InterPro" id="IPR003661">
    <property type="entry name" value="HisK_dim/P_dom"/>
</dbReference>
<feature type="domain" description="HAMP" evidence="14">
    <location>
        <begin position="201"/>
        <end position="260"/>
    </location>
</feature>
<evidence type="ECO:0000256" key="1">
    <source>
        <dbReference type="ARBA" id="ARBA00000085"/>
    </source>
</evidence>
<dbReference type="SMART" id="SM00388">
    <property type="entry name" value="HisKA"/>
    <property type="match status" value="1"/>
</dbReference>
<dbReference type="Proteomes" id="UP001500967">
    <property type="component" value="Unassembled WGS sequence"/>
</dbReference>
<keyword evidence="4" id="KW-0597">Phosphoprotein</keyword>
<keyword evidence="7" id="KW-0418">Kinase</keyword>
<keyword evidence="16" id="KW-1185">Reference proteome</keyword>
<keyword evidence="10 12" id="KW-0472">Membrane</keyword>
<dbReference type="InterPro" id="IPR003660">
    <property type="entry name" value="HAMP_dom"/>
</dbReference>
<dbReference type="SUPFAM" id="SSF47384">
    <property type="entry name" value="Homodimeric domain of signal transducing histidine kinase"/>
    <property type="match status" value="1"/>
</dbReference>
<feature type="transmembrane region" description="Helical" evidence="12">
    <location>
        <begin position="177"/>
        <end position="200"/>
    </location>
</feature>
<evidence type="ECO:0000313" key="16">
    <source>
        <dbReference type="Proteomes" id="UP001500967"/>
    </source>
</evidence>
<dbReference type="Pfam" id="PF00512">
    <property type="entry name" value="HisKA"/>
    <property type="match status" value="1"/>
</dbReference>
<dbReference type="PROSITE" id="PS50109">
    <property type="entry name" value="HIS_KIN"/>
    <property type="match status" value="1"/>
</dbReference>
<dbReference type="PANTHER" id="PTHR45436:SF5">
    <property type="entry name" value="SENSOR HISTIDINE KINASE TRCS"/>
    <property type="match status" value="1"/>
</dbReference>
<feature type="domain" description="Histidine kinase" evidence="13">
    <location>
        <begin position="275"/>
        <end position="495"/>
    </location>
</feature>
<dbReference type="InterPro" id="IPR036890">
    <property type="entry name" value="HATPase_C_sf"/>
</dbReference>
<evidence type="ECO:0000256" key="5">
    <source>
        <dbReference type="ARBA" id="ARBA00022679"/>
    </source>
</evidence>
<name>A0ABN0VB35_9ACTN</name>
<evidence type="ECO:0000256" key="4">
    <source>
        <dbReference type="ARBA" id="ARBA00022553"/>
    </source>
</evidence>
<keyword evidence="9" id="KW-0902">Two-component regulatory system</keyword>
<dbReference type="Gene3D" id="6.10.340.10">
    <property type="match status" value="1"/>
</dbReference>
<evidence type="ECO:0000256" key="3">
    <source>
        <dbReference type="ARBA" id="ARBA00012438"/>
    </source>
</evidence>
<keyword evidence="5" id="KW-0808">Transferase</keyword>
<proteinExistence type="predicted"/>
<evidence type="ECO:0000256" key="10">
    <source>
        <dbReference type="ARBA" id="ARBA00023136"/>
    </source>
</evidence>
<evidence type="ECO:0000256" key="8">
    <source>
        <dbReference type="ARBA" id="ARBA00022989"/>
    </source>
</evidence>
<evidence type="ECO:0000256" key="12">
    <source>
        <dbReference type="SAM" id="Phobius"/>
    </source>
</evidence>
<gene>
    <name evidence="15" type="ORF">GCM10009539_85410</name>
</gene>
<keyword evidence="8 12" id="KW-1133">Transmembrane helix</keyword>
<dbReference type="InterPro" id="IPR003594">
    <property type="entry name" value="HATPase_dom"/>
</dbReference>
<dbReference type="CDD" id="cd00082">
    <property type="entry name" value="HisKA"/>
    <property type="match status" value="1"/>
</dbReference>
<evidence type="ECO:0000256" key="6">
    <source>
        <dbReference type="ARBA" id="ARBA00022692"/>
    </source>
</evidence>
<reference evidence="15 16" key="1">
    <citation type="journal article" date="2019" name="Int. J. Syst. Evol. Microbiol.">
        <title>The Global Catalogue of Microorganisms (GCM) 10K type strain sequencing project: providing services to taxonomists for standard genome sequencing and annotation.</title>
        <authorList>
            <consortium name="The Broad Institute Genomics Platform"/>
            <consortium name="The Broad Institute Genome Sequencing Center for Infectious Disease"/>
            <person name="Wu L."/>
            <person name="Ma J."/>
        </authorList>
    </citation>
    <scope>NUCLEOTIDE SEQUENCE [LARGE SCALE GENOMIC DNA]</scope>
    <source>
        <strain evidence="15 16">JCM 10425</strain>
    </source>
</reference>
<accession>A0ABN0VB35</accession>
<evidence type="ECO:0000256" key="9">
    <source>
        <dbReference type="ARBA" id="ARBA00023012"/>
    </source>
</evidence>
<sequence>MTRFSLRTRLVAVVVAVTIFALTAGGAATWLALRAYLYNRMDDQLHFMSGGWIRGVNERIATGIPRSGLTVDGGPGPADDKGGSQIWLAILEPDGTPATTKITATNEFFGTSESIYLSLSAEDIADLIAASETDDDALTVETTDGQSMLAMAQPVYDGYYLLTGLRTTSTDANLNQLLMLELAVGGAAVLAAVGLGAYGVRAGMRPLTRVSQTAHEIAENLKRHGSGLERRVPPSDPRTEVGQLTEAVNTMLGEAQAAYAQRVENEDRMRRFLADASHELRTPLTSLRGYAELERLRAGTLGAEDPAATQDALRRIETEGDRMARLVDDLLLLARTDQGSSAPELGPVPVDELLDEAADRAGAAHPNRPFVVDTPSTGLMLVGDREALLQVLGNLMRNAAIHTPGPRPIRLGARPDGNSVLLLVADEGPGMSPEQAAHAFERFWRADSGRTRATGGSGLGLAIVHALVAAQSGSVTLTSDVATGTTVLVRMPGLLDDTGRLVHRPTPEHYPQQYTDPATGAHRSVGTPDYRRLP</sequence>
<evidence type="ECO:0000256" key="11">
    <source>
        <dbReference type="SAM" id="MobiDB-lite"/>
    </source>
</evidence>
<dbReference type="CDD" id="cd00075">
    <property type="entry name" value="HATPase"/>
    <property type="match status" value="1"/>
</dbReference>
<dbReference type="EMBL" id="BAAAGX010000046">
    <property type="protein sequence ID" value="GAA0284191.1"/>
    <property type="molecule type" value="Genomic_DNA"/>
</dbReference>
<dbReference type="Gene3D" id="3.30.565.10">
    <property type="entry name" value="Histidine kinase-like ATPase, C-terminal domain"/>
    <property type="match status" value="1"/>
</dbReference>
<dbReference type="PROSITE" id="PS50885">
    <property type="entry name" value="HAMP"/>
    <property type="match status" value="1"/>
</dbReference>
<protein>
    <recommendedName>
        <fullName evidence="3">histidine kinase</fullName>
        <ecNumber evidence="3">2.7.13.3</ecNumber>
    </recommendedName>
</protein>
<dbReference type="InterPro" id="IPR036097">
    <property type="entry name" value="HisK_dim/P_sf"/>
</dbReference>
<evidence type="ECO:0000259" key="14">
    <source>
        <dbReference type="PROSITE" id="PS50885"/>
    </source>
</evidence>
<dbReference type="PANTHER" id="PTHR45436">
    <property type="entry name" value="SENSOR HISTIDINE KINASE YKOH"/>
    <property type="match status" value="1"/>
</dbReference>
<dbReference type="Pfam" id="PF02518">
    <property type="entry name" value="HATPase_c"/>
    <property type="match status" value="1"/>
</dbReference>
<dbReference type="Gene3D" id="1.10.287.130">
    <property type="match status" value="1"/>
</dbReference>
<dbReference type="CDD" id="cd06225">
    <property type="entry name" value="HAMP"/>
    <property type="match status" value="1"/>
</dbReference>
<comment type="subcellular location">
    <subcellularLocation>
        <location evidence="2">Cell membrane</location>
    </subcellularLocation>
</comment>
<comment type="caution">
    <text evidence="15">The sequence shown here is derived from an EMBL/GenBank/DDBJ whole genome shotgun (WGS) entry which is preliminary data.</text>
</comment>
<evidence type="ECO:0000259" key="13">
    <source>
        <dbReference type="PROSITE" id="PS50109"/>
    </source>
</evidence>
<feature type="region of interest" description="Disordered" evidence="11">
    <location>
        <begin position="505"/>
        <end position="534"/>
    </location>
</feature>
<dbReference type="Pfam" id="PF00672">
    <property type="entry name" value="HAMP"/>
    <property type="match status" value="1"/>
</dbReference>
<dbReference type="EC" id="2.7.13.3" evidence="3"/>
<dbReference type="InterPro" id="IPR050428">
    <property type="entry name" value="TCS_sensor_his_kinase"/>
</dbReference>
<evidence type="ECO:0000256" key="7">
    <source>
        <dbReference type="ARBA" id="ARBA00022777"/>
    </source>
</evidence>
<dbReference type="InterPro" id="IPR005467">
    <property type="entry name" value="His_kinase_dom"/>
</dbReference>
<evidence type="ECO:0000256" key="2">
    <source>
        <dbReference type="ARBA" id="ARBA00004236"/>
    </source>
</evidence>